<comment type="caution">
    <text evidence="2">The sequence shown here is derived from an EMBL/GenBank/DDBJ whole genome shotgun (WGS) entry which is preliminary data.</text>
</comment>
<accession>A0A8H7WAG6</accession>
<feature type="chain" id="PRO_5034947228" description="Ecp2 effector protein domain-containing protein" evidence="1">
    <location>
        <begin position="25"/>
        <end position="216"/>
    </location>
</feature>
<evidence type="ECO:0000313" key="2">
    <source>
        <dbReference type="EMBL" id="KAG4418049.1"/>
    </source>
</evidence>
<dbReference type="AlphaFoldDB" id="A0A8H7WAG6"/>
<proteinExistence type="predicted"/>
<protein>
    <recommendedName>
        <fullName evidence="4">Ecp2 effector protein domain-containing protein</fullName>
    </recommendedName>
</protein>
<evidence type="ECO:0000256" key="1">
    <source>
        <dbReference type="SAM" id="SignalP"/>
    </source>
</evidence>
<dbReference type="Proteomes" id="UP000664132">
    <property type="component" value="Unassembled WGS sequence"/>
</dbReference>
<dbReference type="EMBL" id="JAFJYH010000138">
    <property type="protein sequence ID" value="KAG4418049.1"/>
    <property type="molecule type" value="Genomic_DNA"/>
</dbReference>
<feature type="signal peptide" evidence="1">
    <location>
        <begin position="1"/>
        <end position="24"/>
    </location>
</feature>
<reference evidence="2" key="1">
    <citation type="submission" date="2021-02" db="EMBL/GenBank/DDBJ databases">
        <title>Genome sequence Cadophora malorum strain M34.</title>
        <authorList>
            <person name="Stefanovic E."/>
            <person name="Vu D."/>
            <person name="Scully C."/>
            <person name="Dijksterhuis J."/>
            <person name="Roader J."/>
            <person name="Houbraken J."/>
        </authorList>
    </citation>
    <scope>NUCLEOTIDE SEQUENCE</scope>
    <source>
        <strain evidence="2">M34</strain>
    </source>
</reference>
<name>A0A8H7WAG6_9HELO</name>
<sequence>MQAILLALMSMMLLLTSTVAAVAAVPDTIDGLPIGVMGFEGTFEGLEGVTITANGTLNEIIAQAQLDHPHWKPAFLRQHGPSTDSALTPRADTVELEQRKKLQVYCWPFPSRPDLQRADSYWVDRVIDYLVAVKGMAYAAPRECVQIACLGDATAYLCNDAIGIVRRVSTQALATYVGDIRIMCLTGWNGKTGLVCGKETDSERFYVIVMKQVGGC</sequence>
<gene>
    <name evidence="2" type="ORF">IFR04_008786</name>
</gene>
<dbReference type="OrthoDB" id="3552888at2759"/>
<keyword evidence="3" id="KW-1185">Reference proteome</keyword>
<evidence type="ECO:0000313" key="3">
    <source>
        <dbReference type="Proteomes" id="UP000664132"/>
    </source>
</evidence>
<evidence type="ECO:0008006" key="4">
    <source>
        <dbReference type="Google" id="ProtNLM"/>
    </source>
</evidence>
<keyword evidence="1" id="KW-0732">Signal</keyword>
<organism evidence="2 3">
    <name type="scientific">Cadophora malorum</name>
    <dbReference type="NCBI Taxonomy" id="108018"/>
    <lineage>
        <taxon>Eukaryota</taxon>
        <taxon>Fungi</taxon>
        <taxon>Dikarya</taxon>
        <taxon>Ascomycota</taxon>
        <taxon>Pezizomycotina</taxon>
        <taxon>Leotiomycetes</taxon>
        <taxon>Helotiales</taxon>
        <taxon>Ploettnerulaceae</taxon>
        <taxon>Cadophora</taxon>
    </lineage>
</organism>